<dbReference type="EMBL" id="FN596508">
    <property type="protein sequence ID" value="CCB60689.1"/>
    <property type="molecule type" value="Genomic_DNA"/>
</dbReference>
<dbReference type="Proteomes" id="UP000009183">
    <property type="component" value="Chromosome 3"/>
</dbReference>
<proteinExistence type="predicted"/>
<dbReference type="PaxDb" id="29760-VIT_03s0038g00980.t01"/>
<organism evidence="1 2">
    <name type="scientific">Vitis vinifera</name>
    <name type="common">Grape</name>
    <dbReference type="NCBI Taxonomy" id="29760"/>
    <lineage>
        <taxon>Eukaryota</taxon>
        <taxon>Viridiplantae</taxon>
        <taxon>Streptophyta</taxon>
        <taxon>Embryophyta</taxon>
        <taxon>Tracheophyta</taxon>
        <taxon>Spermatophyta</taxon>
        <taxon>Magnoliopsida</taxon>
        <taxon>eudicotyledons</taxon>
        <taxon>Gunneridae</taxon>
        <taxon>Pentapetalae</taxon>
        <taxon>rosids</taxon>
        <taxon>Vitales</taxon>
        <taxon>Vitaceae</taxon>
        <taxon>Viteae</taxon>
        <taxon>Vitis</taxon>
    </lineage>
</organism>
<keyword evidence="2" id="KW-1185">Reference proteome</keyword>
<accession>F6I173</accession>
<dbReference type="STRING" id="29760.F6I173"/>
<dbReference type="InParanoid" id="F6I173"/>
<evidence type="ECO:0000313" key="2">
    <source>
        <dbReference type="Proteomes" id="UP000009183"/>
    </source>
</evidence>
<dbReference type="AlphaFoldDB" id="F6I173"/>
<protein>
    <submittedName>
        <fullName evidence="1">Uncharacterized protein</fullName>
    </submittedName>
</protein>
<sequence length="30" mass="3461">MGGILKPWKHPGLANFRTVQTLGWLDMYMV</sequence>
<name>F6I173_VITVI</name>
<reference evidence="2" key="1">
    <citation type="journal article" date="2007" name="Nature">
        <title>The grapevine genome sequence suggests ancestral hexaploidization in major angiosperm phyla.</title>
        <authorList>
            <consortium name="The French-Italian Public Consortium for Grapevine Genome Characterization."/>
            <person name="Jaillon O."/>
            <person name="Aury J.-M."/>
            <person name="Noel B."/>
            <person name="Policriti A."/>
            <person name="Clepet C."/>
            <person name="Casagrande A."/>
            <person name="Choisne N."/>
            <person name="Aubourg S."/>
            <person name="Vitulo N."/>
            <person name="Jubin C."/>
            <person name="Vezzi A."/>
            <person name="Legeai F."/>
            <person name="Hugueney P."/>
            <person name="Dasilva C."/>
            <person name="Horner D."/>
            <person name="Mica E."/>
            <person name="Jublot D."/>
            <person name="Poulain J."/>
            <person name="Bruyere C."/>
            <person name="Billault A."/>
            <person name="Segurens B."/>
            <person name="Gouyvenoux M."/>
            <person name="Ugarte E."/>
            <person name="Cattonaro F."/>
            <person name="Anthouard V."/>
            <person name="Vico V."/>
            <person name="Del Fabbro C."/>
            <person name="Alaux M."/>
            <person name="Di Gaspero G."/>
            <person name="Dumas V."/>
            <person name="Felice N."/>
            <person name="Paillard S."/>
            <person name="Juman I."/>
            <person name="Moroldo M."/>
            <person name="Scalabrin S."/>
            <person name="Canaguier A."/>
            <person name="Le Clainche I."/>
            <person name="Malacrida G."/>
            <person name="Durand E."/>
            <person name="Pesole G."/>
            <person name="Laucou V."/>
            <person name="Chatelet P."/>
            <person name="Merdinoglu D."/>
            <person name="Delledonne M."/>
            <person name="Pezzotti M."/>
            <person name="Lecharny A."/>
            <person name="Scarpelli C."/>
            <person name="Artiguenave F."/>
            <person name="Pe M.E."/>
            <person name="Valle G."/>
            <person name="Morgante M."/>
            <person name="Caboche M."/>
            <person name="Adam-Blondon A.-F."/>
            <person name="Weissenbach J."/>
            <person name="Quetier F."/>
            <person name="Wincker P."/>
        </authorList>
    </citation>
    <scope>NUCLEOTIDE SEQUENCE [LARGE SCALE GENOMIC DNA]</scope>
    <source>
        <strain evidence="2">cv. Pinot noir / PN40024</strain>
    </source>
</reference>
<dbReference type="HOGENOM" id="CLU_3407149_0_0_1"/>
<evidence type="ECO:0000313" key="1">
    <source>
        <dbReference type="EMBL" id="CCB60689.1"/>
    </source>
</evidence>
<gene>
    <name evidence="1" type="ordered locus">VIT_03s0038g00980</name>
</gene>